<comment type="caution">
    <text evidence="8">The sequence shown here is derived from an EMBL/GenBank/DDBJ whole genome shotgun (WGS) entry which is preliminary data.</text>
</comment>
<dbReference type="Pfam" id="PF00067">
    <property type="entry name" value="p450"/>
    <property type="match status" value="2"/>
</dbReference>
<proteinExistence type="inferred from homology"/>
<evidence type="ECO:0000256" key="7">
    <source>
        <dbReference type="ARBA" id="ARBA00023033"/>
    </source>
</evidence>
<dbReference type="InterPro" id="IPR001128">
    <property type="entry name" value="Cyt_P450"/>
</dbReference>
<organism evidence="8 9">
    <name type="scientific">Eruca vesicaria subsp. sativa</name>
    <name type="common">Garden rocket</name>
    <name type="synonym">Eruca sativa</name>
    <dbReference type="NCBI Taxonomy" id="29727"/>
    <lineage>
        <taxon>Eukaryota</taxon>
        <taxon>Viridiplantae</taxon>
        <taxon>Streptophyta</taxon>
        <taxon>Embryophyta</taxon>
        <taxon>Tracheophyta</taxon>
        <taxon>Spermatophyta</taxon>
        <taxon>Magnoliopsida</taxon>
        <taxon>eudicotyledons</taxon>
        <taxon>Gunneridae</taxon>
        <taxon>Pentapetalae</taxon>
        <taxon>rosids</taxon>
        <taxon>malvids</taxon>
        <taxon>Brassicales</taxon>
        <taxon>Brassicaceae</taxon>
        <taxon>Brassiceae</taxon>
        <taxon>Eruca</taxon>
    </lineage>
</organism>
<evidence type="ECO:0000313" key="8">
    <source>
        <dbReference type="EMBL" id="CAH8344691.1"/>
    </source>
</evidence>
<comment type="similarity">
    <text evidence="2">Belongs to the cytochrome P450 family.</text>
</comment>
<keyword evidence="4" id="KW-0479">Metal-binding</keyword>
<dbReference type="Gene3D" id="1.10.630.10">
    <property type="entry name" value="Cytochrome P450"/>
    <property type="match status" value="2"/>
</dbReference>
<gene>
    <name evidence="8" type="ORF">ERUC_LOCUS16413</name>
</gene>
<comment type="cofactor">
    <cofactor evidence="1">
        <name>heme</name>
        <dbReference type="ChEBI" id="CHEBI:30413"/>
    </cofactor>
</comment>
<reference evidence="8 9" key="1">
    <citation type="submission" date="2022-03" db="EMBL/GenBank/DDBJ databases">
        <authorList>
            <person name="Macdonald S."/>
            <person name="Ahmed S."/>
            <person name="Newling K."/>
        </authorList>
    </citation>
    <scope>NUCLEOTIDE SEQUENCE [LARGE SCALE GENOMIC DNA]</scope>
</reference>
<dbReference type="AlphaFoldDB" id="A0ABC8JWE8"/>
<dbReference type="Proteomes" id="UP001642260">
    <property type="component" value="Unassembled WGS sequence"/>
</dbReference>
<dbReference type="GO" id="GO:0004497">
    <property type="term" value="F:monooxygenase activity"/>
    <property type="evidence" value="ECO:0007669"/>
    <property type="project" value="UniProtKB-KW"/>
</dbReference>
<dbReference type="SUPFAM" id="SSF48264">
    <property type="entry name" value="Cytochrome P450"/>
    <property type="match status" value="1"/>
</dbReference>
<dbReference type="GO" id="GO:0046872">
    <property type="term" value="F:metal ion binding"/>
    <property type="evidence" value="ECO:0007669"/>
    <property type="project" value="UniProtKB-KW"/>
</dbReference>
<keyword evidence="3" id="KW-0349">Heme</keyword>
<accession>A0ABC8JWE8</accession>
<dbReference type="InterPro" id="IPR036396">
    <property type="entry name" value="Cyt_P450_sf"/>
</dbReference>
<evidence type="ECO:0000256" key="6">
    <source>
        <dbReference type="ARBA" id="ARBA00023004"/>
    </source>
</evidence>
<evidence type="ECO:0000313" key="9">
    <source>
        <dbReference type="Proteomes" id="UP001642260"/>
    </source>
</evidence>
<evidence type="ECO:0000256" key="3">
    <source>
        <dbReference type="ARBA" id="ARBA00022617"/>
    </source>
</evidence>
<evidence type="ECO:0000256" key="2">
    <source>
        <dbReference type="ARBA" id="ARBA00010617"/>
    </source>
</evidence>
<sequence>MAIFCFTFLHCLLFKKHHHRLLRNWPVLGMLPGLLVELYRIYDFTVEVLESTNLTFPFKGPWFSGMDMLLTVDPANIHYMLSSNFHNYTKGTDFKEVFDAFRDSILTTESEAWKNLRKASQVMMYHHGFQKLSVSTTISKLKDGLVPLLNRFAEEGTTVDLQDVLGRFMFDTTLVSVTGCDDPLSLSFEMPEVESAKALHDIGEGILYRHLKPRLLWKLQNLFGVGTEKKMIEAGATFDRVCEKYISAKREEIAKGINHESEDLLTSHLKLDATKFAKRWTHAALCETMRLYPPVPIERVSPVRSDVLPSGHKVEANSKIIILIYALGRMKAVWGEDASEFKPERWITETGMLRHEPSFKFLEVVVEILQNFEFKVDERQIIEPGPHLILSMKHGFRVSVSKRP</sequence>
<dbReference type="PANTHER" id="PTHR24296">
    <property type="entry name" value="CYTOCHROME P450"/>
    <property type="match status" value="1"/>
</dbReference>
<evidence type="ECO:0000256" key="4">
    <source>
        <dbReference type="ARBA" id="ARBA00022723"/>
    </source>
</evidence>
<keyword evidence="5" id="KW-0560">Oxidoreductase</keyword>
<keyword evidence="9" id="KW-1185">Reference proteome</keyword>
<dbReference type="EMBL" id="CAKOAT010152931">
    <property type="protein sequence ID" value="CAH8344691.1"/>
    <property type="molecule type" value="Genomic_DNA"/>
</dbReference>
<keyword evidence="7" id="KW-0503">Monooxygenase</keyword>
<name>A0ABC8JWE8_ERUVS</name>
<evidence type="ECO:0000256" key="1">
    <source>
        <dbReference type="ARBA" id="ARBA00001971"/>
    </source>
</evidence>
<evidence type="ECO:0000256" key="5">
    <source>
        <dbReference type="ARBA" id="ARBA00023002"/>
    </source>
</evidence>
<evidence type="ECO:0008006" key="10">
    <source>
        <dbReference type="Google" id="ProtNLM"/>
    </source>
</evidence>
<protein>
    <recommendedName>
        <fullName evidence="10">Cytochrome P450</fullName>
    </recommendedName>
</protein>
<keyword evidence="6" id="KW-0408">Iron</keyword>